<comment type="caution">
    <text evidence="5">The sequence shown here is derived from an EMBL/GenBank/DDBJ whole genome shotgun (WGS) entry which is preliminary data.</text>
</comment>
<evidence type="ECO:0000259" key="4">
    <source>
        <dbReference type="PROSITE" id="PS50949"/>
    </source>
</evidence>
<organism evidence="5 6">
    <name type="scientific">Suipraeoptans intestinalis</name>
    <dbReference type="NCBI Taxonomy" id="2606628"/>
    <lineage>
        <taxon>Bacteria</taxon>
        <taxon>Bacillati</taxon>
        <taxon>Bacillota</taxon>
        <taxon>Clostridia</taxon>
        <taxon>Lachnospirales</taxon>
        <taxon>Lachnospiraceae</taxon>
        <taxon>Suipraeoptans</taxon>
    </lineage>
</organism>
<dbReference type="SUPFAM" id="SSF46785">
    <property type="entry name" value="Winged helix' DNA-binding domain"/>
    <property type="match status" value="1"/>
</dbReference>
<dbReference type="Proteomes" id="UP000434409">
    <property type="component" value="Unassembled WGS sequence"/>
</dbReference>
<keyword evidence="6" id="KW-1185">Reference proteome</keyword>
<name>A0A6N7UZ03_9FIRM</name>
<dbReference type="SMART" id="SM00895">
    <property type="entry name" value="FCD"/>
    <property type="match status" value="1"/>
</dbReference>
<keyword evidence="1" id="KW-0805">Transcription regulation</keyword>
<dbReference type="InterPro" id="IPR011711">
    <property type="entry name" value="GntR_C"/>
</dbReference>
<protein>
    <submittedName>
        <fullName evidence="5">FCD domain-containing protein</fullName>
    </submittedName>
</protein>
<dbReference type="GO" id="GO:0003700">
    <property type="term" value="F:DNA-binding transcription factor activity"/>
    <property type="evidence" value="ECO:0007669"/>
    <property type="project" value="InterPro"/>
</dbReference>
<keyword evidence="3" id="KW-0804">Transcription</keyword>
<dbReference type="PROSITE" id="PS50949">
    <property type="entry name" value="HTH_GNTR"/>
    <property type="match status" value="1"/>
</dbReference>
<gene>
    <name evidence="5" type="ORF">FYJ34_04360</name>
</gene>
<sequence length="337" mass="38304">MVGGRALSSLYKHENLRIFRRHLGLTQKELIHHFLDEEERPISIATLSNLEVKGGVRLNDVVLKIADKVSIDPMLFALDTQEFAEQIASLFPKKKDRLQIPGQGGKKTGINHLINQLTMHFAQQMMNGTLQKGDKIEADRELAVLLNVGRSAIREAMKVLEVLGMVDIRPGQGTYISSDEADFFRIPLSWSLFLNRSQIEDIIVVRNSLETKAAELAAFCEDVDELHHLSSICHSMQRALLEGNHGEFLQGDLDFHICIARCSGNDVIYTMIQTISNLMRHISGTGMVYEEQIQEIYEEHQKIYGSILIHDGDGAREGMRLHLARSRERYSCKYDRY</sequence>
<dbReference type="InterPro" id="IPR008920">
    <property type="entry name" value="TF_FadR/GntR_C"/>
</dbReference>
<dbReference type="CDD" id="cd07377">
    <property type="entry name" value="WHTH_GntR"/>
    <property type="match status" value="1"/>
</dbReference>
<dbReference type="Gene3D" id="1.10.10.10">
    <property type="entry name" value="Winged helix-like DNA-binding domain superfamily/Winged helix DNA-binding domain"/>
    <property type="match status" value="1"/>
</dbReference>
<evidence type="ECO:0000313" key="5">
    <source>
        <dbReference type="EMBL" id="MSR93519.1"/>
    </source>
</evidence>
<dbReference type="Pfam" id="PF07729">
    <property type="entry name" value="FCD"/>
    <property type="match status" value="1"/>
</dbReference>
<keyword evidence="2" id="KW-0238">DNA-binding</keyword>
<evidence type="ECO:0000256" key="3">
    <source>
        <dbReference type="ARBA" id="ARBA00023163"/>
    </source>
</evidence>
<proteinExistence type="predicted"/>
<dbReference type="Gene3D" id="1.20.120.530">
    <property type="entry name" value="GntR ligand-binding domain-like"/>
    <property type="match status" value="1"/>
</dbReference>
<dbReference type="PANTHER" id="PTHR43537">
    <property type="entry name" value="TRANSCRIPTIONAL REGULATOR, GNTR FAMILY"/>
    <property type="match status" value="1"/>
</dbReference>
<dbReference type="InterPro" id="IPR000524">
    <property type="entry name" value="Tscrpt_reg_HTH_GntR"/>
</dbReference>
<dbReference type="GO" id="GO:0003677">
    <property type="term" value="F:DNA binding"/>
    <property type="evidence" value="ECO:0007669"/>
    <property type="project" value="UniProtKB-KW"/>
</dbReference>
<dbReference type="AlphaFoldDB" id="A0A6N7UZ03"/>
<evidence type="ECO:0000313" key="6">
    <source>
        <dbReference type="Proteomes" id="UP000434409"/>
    </source>
</evidence>
<dbReference type="InterPro" id="IPR036388">
    <property type="entry name" value="WH-like_DNA-bd_sf"/>
</dbReference>
<dbReference type="PANTHER" id="PTHR43537:SF5">
    <property type="entry name" value="UXU OPERON TRANSCRIPTIONAL REGULATOR"/>
    <property type="match status" value="1"/>
</dbReference>
<dbReference type="InterPro" id="IPR036390">
    <property type="entry name" value="WH_DNA-bd_sf"/>
</dbReference>
<evidence type="ECO:0000256" key="1">
    <source>
        <dbReference type="ARBA" id="ARBA00023015"/>
    </source>
</evidence>
<dbReference type="SMART" id="SM00345">
    <property type="entry name" value="HTH_GNTR"/>
    <property type="match status" value="1"/>
</dbReference>
<reference evidence="5 6" key="1">
    <citation type="submission" date="2019-08" db="EMBL/GenBank/DDBJ databases">
        <title>In-depth cultivation of the pig gut microbiome towards novel bacterial diversity and tailored functional studies.</title>
        <authorList>
            <person name="Wylensek D."/>
            <person name="Hitch T.C.A."/>
            <person name="Clavel T."/>
        </authorList>
    </citation>
    <scope>NUCLEOTIDE SEQUENCE [LARGE SCALE GENOMIC DNA]</scope>
    <source>
        <strain evidence="5 6">68-1-5</strain>
    </source>
</reference>
<dbReference type="EMBL" id="VULY01000018">
    <property type="protein sequence ID" value="MSR93519.1"/>
    <property type="molecule type" value="Genomic_DNA"/>
</dbReference>
<dbReference type="Pfam" id="PF00392">
    <property type="entry name" value="GntR"/>
    <property type="match status" value="1"/>
</dbReference>
<feature type="domain" description="HTH gntR-type" evidence="4">
    <location>
        <begin position="111"/>
        <end position="179"/>
    </location>
</feature>
<evidence type="ECO:0000256" key="2">
    <source>
        <dbReference type="ARBA" id="ARBA00023125"/>
    </source>
</evidence>
<accession>A0A6N7UZ03</accession>
<dbReference type="SUPFAM" id="SSF48008">
    <property type="entry name" value="GntR ligand-binding domain-like"/>
    <property type="match status" value="1"/>
</dbReference>